<dbReference type="GO" id="GO:0004865">
    <property type="term" value="F:protein serine/threonine phosphatase inhibitor activity"/>
    <property type="evidence" value="ECO:0007669"/>
    <property type="project" value="InterPro"/>
</dbReference>
<evidence type="ECO:0000256" key="1">
    <source>
        <dbReference type="ARBA" id="ARBA00021994"/>
    </source>
</evidence>
<evidence type="ECO:0000256" key="2">
    <source>
        <dbReference type="ARBA" id="ARBA00031039"/>
    </source>
</evidence>
<dbReference type="PANTHER" id="PTHR20835">
    <property type="entry name" value="E3 UBIQUITIN-PROTEIN LIGASE PPP1R11-RELATED"/>
    <property type="match status" value="1"/>
</dbReference>
<reference evidence="4 5" key="1">
    <citation type="journal article" date="2007" name="Nature">
        <title>Evolution of genes and genomes on the Drosophila phylogeny.</title>
        <authorList>
            <consortium name="Drosophila 12 Genomes Consortium"/>
            <person name="Clark A.G."/>
            <person name="Eisen M.B."/>
            <person name="Smith D.R."/>
            <person name="Bergman C.M."/>
            <person name="Oliver B."/>
            <person name="Markow T.A."/>
            <person name="Kaufman T.C."/>
            <person name="Kellis M."/>
            <person name="Gelbart W."/>
            <person name="Iyer V.N."/>
            <person name="Pollard D.A."/>
            <person name="Sackton T.B."/>
            <person name="Larracuente A.M."/>
            <person name="Singh N.D."/>
            <person name="Abad J.P."/>
            <person name="Abt D.N."/>
            <person name="Adryan B."/>
            <person name="Aguade M."/>
            <person name="Akashi H."/>
            <person name="Anderson W.W."/>
            <person name="Aquadro C.F."/>
            <person name="Ardell D.H."/>
            <person name="Arguello R."/>
            <person name="Artieri C.G."/>
            <person name="Barbash D.A."/>
            <person name="Barker D."/>
            <person name="Barsanti P."/>
            <person name="Batterham P."/>
            <person name="Batzoglou S."/>
            <person name="Begun D."/>
            <person name="Bhutkar A."/>
            <person name="Blanco E."/>
            <person name="Bosak S.A."/>
            <person name="Bradley R.K."/>
            <person name="Brand A.D."/>
            <person name="Brent M.R."/>
            <person name="Brooks A.N."/>
            <person name="Brown R.H."/>
            <person name="Butlin R.K."/>
            <person name="Caggese C."/>
            <person name="Calvi B.R."/>
            <person name="Bernardo de Carvalho A."/>
            <person name="Caspi A."/>
            <person name="Castrezana S."/>
            <person name="Celniker S.E."/>
            <person name="Chang J.L."/>
            <person name="Chapple C."/>
            <person name="Chatterji S."/>
            <person name="Chinwalla A."/>
            <person name="Civetta A."/>
            <person name="Clifton S.W."/>
            <person name="Comeron J.M."/>
            <person name="Costello J.C."/>
            <person name="Coyne J.A."/>
            <person name="Daub J."/>
            <person name="David R.G."/>
            <person name="Delcher A.L."/>
            <person name="Delehaunty K."/>
            <person name="Do C.B."/>
            <person name="Ebling H."/>
            <person name="Edwards K."/>
            <person name="Eickbush T."/>
            <person name="Evans J.D."/>
            <person name="Filipski A."/>
            <person name="Findeiss S."/>
            <person name="Freyhult E."/>
            <person name="Fulton L."/>
            <person name="Fulton R."/>
            <person name="Garcia A.C."/>
            <person name="Gardiner A."/>
            <person name="Garfield D.A."/>
            <person name="Garvin B.E."/>
            <person name="Gibson G."/>
            <person name="Gilbert D."/>
            <person name="Gnerre S."/>
            <person name="Godfrey J."/>
            <person name="Good R."/>
            <person name="Gotea V."/>
            <person name="Gravely B."/>
            <person name="Greenberg A.J."/>
            <person name="Griffiths-Jones S."/>
            <person name="Gross S."/>
            <person name="Guigo R."/>
            <person name="Gustafson E.A."/>
            <person name="Haerty W."/>
            <person name="Hahn M.W."/>
            <person name="Halligan D.L."/>
            <person name="Halpern A.L."/>
            <person name="Halter G.M."/>
            <person name="Han M.V."/>
            <person name="Heger A."/>
            <person name="Hillier L."/>
            <person name="Hinrichs A.S."/>
            <person name="Holmes I."/>
            <person name="Hoskins R.A."/>
            <person name="Hubisz M.J."/>
            <person name="Hultmark D."/>
            <person name="Huntley M.A."/>
            <person name="Jaffe D.B."/>
            <person name="Jagadeeshan S."/>
            <person name="Jeck W.R."/>
            <person name="Johnson J."/>
            <person name="Jones C.D."/>
            <person name="Jordan W.C."/>
            <person name="Karpen G.H."/>
            <person name="Kataoka E."/>
            <person name="Keightley P.D."/>
            <person name="Kheradpour P."/>
            <person name="Kirkness E.F."/>
            <person name="Koerich L.B."/>
            <person name="Kristiansen K."/>
            <person name="Kudrna D."/>
            <person name="Kulathinal R.J."/>
            <person name="Kumar S."/>
            <person name="Kwok R."/>
            <person name="Lander E."/>
            <person name="Langley C.H."/>
            <person name="Lapoint R."/>
            <person name="Lazzaro B.P."/>
            <person name="Lee S.J."/>
            <person name="Levesque L."/>
            <person name="Li R."/>
            <person name="Lin C.F."/>
            <person name="Lin M.F."/>
            <person name="Lindblad-Toh K."/>
            <person name="Llopart A."/>
            <person name="Long M."/>
            <person name="Low L."/>
            <person name="Lozovsky E."/>
            <person name="Lu J."/>
            <person name="Luo M."/>
            <person name="Machado C.A."/>
            <person name="Makalowski W."/>
            <person name="Marzo M."/>
            <person name="Matsuda M."/>
            <person name="Matzkin L."/>
            <person name="McAllister B."/>
            <person name="McBride C.S."/>
            <person name="McKernan B."/>
            <person name="McKernan K."/>
            <person name="Mendez-Lago M."/>
            <person name="Minx P."/>
            <person name="Mollenhauer M.U."/>
            <person name="Montooth K."/>
            <person name="Mount S.M."/>
            <person name="Mu X."/>
            <person name="Myers E."/>
            <person name="Negre B."/>
            <person name="Newfeld S."/>
            <person name="Nielsen R."/>
            <person name="Noor M.A."/>
            <person name="O'Grady P."/>
            <person name="Pachter L."/>
            <person name="Papaceit M."/>
            <person name="Parisi M.J."/>
            <person name="Parisi M."/>
            <person name="Parts L."/>
            <person name="Pedersen J.S."/>
            <person name="Pesole G."/>
            <person name="Phillippy A.M."/>
            <person name="Ponting C.P."/>
            <person name="Pop M."/>
            <person name="Porcelli D."/>
            <person name="Powell J.R."/>
            <person name="Prohaska S."/>
            <person name="Pruitt K."/>
            <person name="Puig M."/>
            <person name="Quesneville H."/>
            <person name="Ram K.R."/>
            <person name="Rand D."/>
            <person name="Rasmussen M.D."/>
            <person name="Reed L.K."/>
            <person name="Reenan R."/>
            <person name="Reily A."/>
            <person name="Remington K.A."/>
            <person name="Rieger T.T."/>
            <person name="Ritchie M.G."/>
            <person name="Robin C."/>
            <person name="Rogers Y.H."/>
            <person name="Rohde C."/>
            <person name="Rozas J."/>
            <person name="Rubenfield M.J."/>
            <person name="Ruiz A."/>
            <person name="Russo S."/>
            <person name="Salzberg S.L."/>
            <person name="Sanchez-Gracia A."/>
            <person name="Saranga D.J."/>
            <person name="Sato H."/>
            <person name="Schaeffer S.W."/>
            <person name="Schatz M.C."/>
            <person name="Schlenke T."/>
            <person name="Schwartz R."/>
            <person name="Segarra C."/>
            <person name="Singh R.S."/>
            <person name="Sirot L."/>
            <person name="Sirota M."/>
            <person name="Sisneros N.B."/>
            <person name="Smith C.D."/>
            <person name="Smith T.F."/>
            <person name="Spieth J."/>
            <person name="Stage D.E."/>
            <person name="Stark A."/>
            <person name="Stephan W."/>
            <person name="Strausberg R.L."/>
            <person name="Strempel S."/>
            <person name="Sturgill D."/>
            <person name="Sutton G."/>
            <person name="Sutton G.G."/>
            <person name="Tao W."/>
            <person name="Teichmann S."/>
            <person name="Tobari Y.N."/>
            <person name="Tomimura Y."/>
            <person name="Tsolas J.M."/>
            <person name="Valente V.L."/>
            <person name="Venter E."/>
            <person name="Venter J.C."/>
            <person name="Vicario S."/>
            <person name="Vieira F.G."/>
            <person name="Vilella A.J."/>
            <person name="Villasante A."/>
            <person name="Walenz B."/>
            <person name="Wang J."/>
            <person name="Wasserman M."/>
            <person name="Watts T."/>
            <person name="Wilson D."/>
            <person name="Wilson R.K."/>
            <person name="Wing R.A."/>
            <person name="Wolfner M.F."/>
            <person name="Wong A."/>
            <person name="Wong G.K."/>
            <person name="Wu C.I."/>
            <person name="Wu G."/>
            <person name="Yamamoto D."/>
            <person name="Yang H.P."/>
            <person name="Yang S.P."/>
            <person name="Yorke J.A."/>
            <person name="Yoshida K."/>
            <person name="Zdobnov E."/>
            <person name="Zhang P."/>
            <person name="Zhang Y."/>
            <person name="Zimin A.V."/>
            <person name="Baldwin J."/>
            <person name="Abdouelleil A."/>
            <person name="Abdulkadir J."/>
            <person name="Abebe A."/>
            <person name="Abera B."/>
            <person name="Abreu J."/>
            <person name="Acer S.C."/>
            <person name="Aftuck L."/>
            <person name="Alexander A."/>
            <person name="An P."/>
            <person name="Anderson E."/>
            <person name="Anderson S."/>
            <person name="Arachi H."/>
            <person name="Azer M."/>
            <person name="Bachantsang P."/>
            <person name="Barry A."/>
            <person name="Bayul T."/>
            <person name="Berlin A."/>
            <person name="Bessette D."/>
            <person name="Bloom T."/>
            <person name="Blye J."/>
            <person name="Boguslavskiy L."/>
            <person name="Bonnet C."/>
            <person name="Boukhgalter B."/>
            <person name="Bourzgui I."/>
            <person name="Brown A."/>
            <person name="Cahill P."/>
            <person name="Channer S."/>
            <person name="Cheshatsang Y."/>
            <person name="Chuda L."/>
            <person name="Citroen M."/>
            <person name="Collymore A."/>
            <person name="Cooke P."/>
            <person name="Costello M."/>
            <person name="D'Aco K."/>
            <person name="Daza R."/>
            <person name="De Haan G."/>
            <person name="DeGray S."/>
            <person name="DeMaso C."/>
            <person name="Dhargay N."/>
            <person name="Dooley K."/>
            <person name="Dooley E."/>
            <person name="Doricent M."/>
            <person name="Dorje P."/>
            <person name="Dorjee K."/>
            <person name="Dupes A."/>
            <person name="Elong R."/>
            <person name="Falk J."/>
            <person name="Farina A."/>
            <person name="Faro S."/>
            <person name="Ferguson D."/>
            <person name="Fisher S."/>
            <person name="Foley C.D."/>
            <person name="Franke A."/>
            <person name="Friedrich D."/>
            <person name="Gadbois L."/>
            <person name="Gearin G."/>
            <person name="Gearin C.R."/>
            <person name="Giannoukos G."/>
            <person name="Goode T."/>
            <person name="Graham J."/>
            <person name="Grandbois E."/>
            <person name="Grewal S."/>
            <person name="Gyaltsen K."/>
            <person name="Hafez N."/>
            <person name="Hagos B."/>
            <person name="Hall J."/>
            <person name="Henson C."/>
            <person name="Hollinger A."/>
            <person name="Honan T."/>
            <person name="Huard M.D."/>
            <person name="Hughes L."/>
            <person name="Hurhula B."/>
            <person name="Husby M.E."/>
            <person name="Kamat A."/>
            <person name="Kanga B."/>
            <person name="Kashin S."/>
            <person name="Khazanovich D."/>
            <person name="Kisner P."/>
            <person name="Lance K."/>
            <person name="Lara M."/>
            <person name="Lee W."/>
            <person name="Lennon N."/>
            <person name="Letendre F."/>
            <person name="LeVine R."/>
            <person name="Lipovsky A."/>
            <person name="Liu X."/>
            <person name="Liu J."/>
            <person name="Liu S."/>
            <person name="Lokyitsang T."/>
            <person name="Lokyitsang Y."/>
            <person name="Lubonja R."/>
            <person name="Lui A."/>
            <person name="MacDonald P."/>
            <person name="Magnisalis V."/>
            <person name="Maru K."/>
            <person name="Matthews C."/>
            <person name="McCusker W."/>
            <person name="McDonough S."/>
            <person name="Mehta T."/>
            <person name="Meldrim J."/>
            <person name="Meneus L."/>
            <person name="Mihai O."/>
            <person name="Mihalev A."/>
            <person name="Mihova T."/>
            <person name="Mittelman R."/>
            <person name="Mlenga V."/>
            <person name="Montmayeur A."/>
            <person name="Mulrain L."/>
            <person name="Navidi A."/>
            <person name="Naylor J."/>
            <person name="Negash T."/>
            <person name="Nguyen T."/>
            <person name="Nguyen N."/>
            <person name="Nicol R."/>
            <person name="Norbu C."/>
            <person name="Norbu N."/>
            <person name="Novod N."/>
            <person name="O'Neill B."/>
            <person name="Osman S."/>
            <person name="Markiewicz E."/>
            <person name="Oyono O.L."/>
            <person name="Patti C."/>
            <person name="Phunkhang P."/>
            <person name="Pierre F."/>
            <person name="Priest M."/>
            <person name="Raghuraman S."/>
            <person name="Rege F."/>
            <person name="Reyes R."/>
            <person name="Rise C."/>
            <person name="Rogov P."/>
            <person name="Ross K."/>
            <person name="Ryan E."/>
            <person name="Settipalli S."/>
            <person name="Shea T."/>
            <person name="Sherpa N."/>
            <person name="Shi L."/>
            <person name="Shih D."/>
            <person name="Sparrow T."/>
            <person name="Spaulding J."/>
            <person name="Stalker J."/>
            <person name="Stange-Thomann N."/>
            <person name="Stavropoulos S."/>
            <person name="Stone C."/>
            <person name="Strader C."/>
            <person name="Tesfaye S."/>
            <person name="Thomson T."/>
            <person name="Thoulutsang Y."/>
            <person name="Thoulutsang D."/>
            <person name="Topham K."/>
            <person name="Topping I."/>
            <person name="Tsamla T."/>
            <person name="Vassiliev H."/>
            <person name="Vo A."/>
            <person name="Wangchuk T."/>
            <person name="Wangdi T."/>
            <person name="Weiand M."/>
            <person name="Wilkinson J."/>
            <person name="Wilson A."/>
            <person name="Yadav S."/>
            <person name="Young G."/>
            <person name="Yu Q."/>
            <person name="Zembek L."/>
            <person name="Zhong D."/>
            <person name="Zimmer A."/>
            <person name="Zwirko Z."/>
            <person name="Jaffe D.B."/>
            <person name="Alvarez P."/>
            <person name="Brockman W."/>
            <person name="Butler J."/>
            <person name="Chin C."/>
            <person name="Gnerre S."/>
            <person name="Grabherr M."/>
            <person name="Kleber M."/>
            <person name="Mauceli E."/>
            <person name="MacCallum I."/>
        </authorList>
    </citation>
    <scope>NUCLEOTIDE SEQUENCE [LARGE SCALE GENOMIC DNA]</scope>
    <source>
        <strain evidence="4 5">TSC#14021-0224.01</strain>
    </source>
</reference>
<gene>
    <name evidence="4" type="primary">Dere\GG17569</name>
    <name evidence="4" type="synonym">dere_GLEANR_2486</name>
    <name evidence="4" type="synonym">GG17569</name>
    <name evidence="4" type="ORF">Dere_GG17569</name>
</gene>
<feature type="compositionally biased region" description="Basic and acidic residues" evidence="3">
    <location>
        <begin position="205"/>
        <end position="226"/>
    </location>
</feature>
<dbReference type="InterPro" id="IPR011107">
    <property type="entry name" value="PPI_Ypi1"/>
</dbReference>
<organism evidence="4 5">
    <name type="scientific">Drosophila erecta</name>
    <name type="common">Fruit fly</name>
    <dbReference type="NCBI Taxonomy" id="7220"/>
    <lineage>
        <taxon>Eukaryota</taxon>
        <taxon>Metazoa</taxon>
        <taxon>Ecdysozoa</taxon>
        <taxon>Arthropoda</taxon>
        <taxon>Hexapoda</taxon>
        <taxon>Insecta</taxon>
        <taxon>Pterygota</taxon>
        <taxon>Neoptera</taxon>
        <taxon>Endopterygota</taxon>
        <taxon>Diptera</taxon>
        <taxon>Brachycera</taxon>
        <taxon>Muscomorpha</taxon>
        <taxon>Ephydroidea</taxon>
        <taxon>Drosophilidae</taxon>
        <taxon>Drosophila</taxon>
        <taxon>Sophophora</taxon>
    </lineage>
</organism>
<dbReference type="eggNOG" id="KOG4102">
    <property type="taxonomic scope" value="Eukaryota"/>
</dbReference>
<keyword evidence="5" id="KW-1185">Reference proteome</keyword>
<dbReference type="GO" id="GO:0008157">
    <property type="term" value="F:protein phosphatase 1 binding"/>
    <property type="evidence" value="ECO:0007669"/>
    <property type="project" value="EnsemblMetazoa"/>
</dbReference>
<dbReference type="HOGENOM" id="CLU_098333_1_0_1"/>
<dbReference type="EMBL" id="CH954180">
    <property type="protein sequence ID" value="EDV47567.2"/>
    <property type="molecule type" value="Genomic_DNA"/>
</dbReference>
<dbReference type="OrthoDB" id="307488at2759"/>
<name>B3NY46_DROER</name>
<accession>B3NY46</accession>
<evidence type="ECO:0000313" key="5">
    <source>
        <dbReference type="Proteomes" id="UP000008711"/>
    </source>
</evidence>
<dbReference type="Proteomes" id="UP000008711">
    <property type="component" value="Unassembled WGS sequence"/>
</dbReference>
<evidence type="ECO:0000256" key="3">
    <source>
        <dbReference type="SAM" id="MobiDB-lite"/>
    </source>
</evidence>
<feature type="region of interest" description="Disordered" evidence="3">
    <location>
        <begin position="194"/>
        <end position="232"/>
    </location>
</feature>
<dbReference type="PANTHER" id="PTHR20835:SF0">
    <property type="entry name" value="E3 UBIQUITIN-PROTEIN LIGASE PPP1R11"/>
    <property type="match status" value="1"/>
</dbReference>
<reference evidence="4 5" key="2">
    <citation type="journal article" date="2008" name="Bioinformatics">
        <title>Assembly reconciliation.</title>
        <authorList>
            <person name="Zimin A.V."/>
            <person name="Smith D.R."/>
            <person name="Sutton G."/>
            <person name="Yorke J.A."/>
        </authorList>
    </citation>
    <scope>NUCLEOTIDE SEQUENCE [LARGE SCALE GENOMIC DNA]</scope>
    <source>
        <strain evidence="4 5">TSC#14021-0224.01</strain>
    </source>
</reference>
<dbReference type="AlphaFoldDB" id="B3NY46"/>
<feature type="compositionally biased region" description="Polar residues" evidence="3">
    <location>
        <begin position="66"/>
        <end position="86"/>
    </location>
</feature>
<feature type="region of interest" description="Disordered" evidence="3">
    <location>
        <begin position="56"/>
        <end position="86"/>
    </location>
</feature>
<dbReference type="Pfam" id="PF07491">
    <property type="entry name" value="PPI_Ypi1"/>
    <property type="match status" value="1"/>
</dbReference>
<evidence type="ECO:0000313" key="4">
    <source>
        <dbReference type="EMBL" id="EDV47567.2"/>
    </source>
</evidence>
<dbReference type="GO" id="GO:0005634">
    <property type="term" value="C:nucleus"/>
    <property type="evidence" value="ECO:0007669"/>
    <property type="project" value="TreeGrafter"/>
</dbReference>
<sequence length="232" mass="26053">MNTLRAVAKKRWGGVASAQLEREGEWRQGIGCVGVTGFTSIFVDMDQLNTEVSLVDGQTEPKDPSTESTTTLTFPGASETDSGFSSAVSSETSVQPVATPCVLRLRLVQQRQPNERHIGFHAGVIDNEHMNRRKSKCCCIYRKPHPFGESSSSTDDECEHCFGHPEVRARNRLEKQRRQEQQNGCSCCRHHHHHHLRSNRNNRPPIEEIAPHKDNNQADEEQKSVIKAESTS</sequence>
<protein>
    <recommendedName>
        <fullName evidence="1">E3 ubiquitin-protein ligase PPP1R11</fullName>
    </recommendedName>
    <alternativeName>
        <fullName evidence="2">Protein phosphatase 1 regulatory subunit 11</fullName>
    </alternativeName>
</protein>
<proteinExistence type="predicted"/>